<dbReference type="AlphaFoldDB" id="A0AAV3Q340"/>
<dbReference type="Proteomes" id="UP001454036">
    <property type="component" value="Unassembled WGS sequence"/>
</dbReference>
<feature type="compositionally biased region" description="Basic and acidic residues" evidence="1">
    <location>
        <begin position="15"/>
        <end position="24"/>
    </location>
</feature>
<protein>
    <submittedName>
        <fullName evidence="2">Uncharacterized protein</fullName>
    </submittedName>
</protein>
<proteinExistence type="predicted"/>
<sequence length="111" mass="12357">MVSCEENKWGSVAPAEERTKSERSCGDSELLRECGTSFGDLQEQGCLEVLSEVACVLWQLWKHRNSLVFEGKGNDIKKIWSDGIALANDYSRLNHIDSASHTMPGNRSAIQ</sequence>
<name>A0AAV3Q340_LITER</name>
<keyword evidence="3" id="KW-1185">Reference proteome</keyword>
<reference evidence="2 3" key="1">
    <citation type="submission" date="2024-01" db="EMBL/GenBank/DDBJ databases">
        <title>The complete chloroplast genome sequence of Lithospermum erythrorhizon: insights into the phylogenetic relationship among Boraginaceae species and the maternal lineages of purple gromwells.</title>
        <authorList>
            <person name="Okada T."/>
            <person name="Watanabe K."/>
        </authorList>
    </citation>
    <scope>NUCLEOTIDE SEQUENCE [LARGE SCALE GENOMIC DNA]</scope>
</reference>
<gene>
    <name evidence="2" type="ORF">LIER_15465</name>
</gene>
<evidence type="ECO:0000313" key="2">
    <source>
        <dbReference type="EMBL" id="GAA0158444.1"/>
    </source>
</evidence>
<dbReference type="EMBL" id="BAABME010003350">
    <property type="protein sequence ID" value="GAA0158444.1"/>
    <property type="molecule type" value="Genomic_DNA"/>
</dbReference>
<comment type="caution">
    <text evidence="2">The sequence shown here is derived from an EMBL/GenBank/DDBJ whole genome shotgun (WGS) entry which is preliminary data.</text>
</comment>
<feature type="region of interest" description="Disordered" evidence="1">
    <location>
        <begin position="1"/>
        <end position="24"/>
    </location>
</feature>
<accession>A0AAV3Q340</accession>
<organism evidence="2 3">
    <name type="scientific">Lithospermum erythrorhizon</name>
    <name type="common">Purple gromwell</name>
    <name type="synonym">Lithospermum officinale var. erythrorhizon</name>
    <dbReference type="NCBI Taxonomy" id="34254"/>
    <lineage>
        <taxon>Eukaryota</taxon>
        <taxon>Viridiplantae</taxon>
        <taxon>Streptophyta</taxon>
        <taxon>Embryophyta</taxon>
        <taxon>Tracheophyta</taxon>
        <taxon>Spermatophyta</taxon>
        <taxon>Magnoliopsida</taxon>
        <taxon>eudicotyledons</taxon>
        <taxon>Gunneridae</taxon>
        <taxon>Pentapetalae</taxon>
        <taxon>asterids</taxon>
        <taxon>lamiids</taxon>
        <taxon>Boraginales</taxon>
        <taxon>Boraginaceae</taxon>
        <taxon>Boraginoideae</taxon>
        <taxon>Lithospermeae</taxon>
        <taxon>Lithospermum</taxon>
    </lineage>
</organism>
<evidence type="ECO:0000256" key="1">
    <source>
        <dbReference type="SAM" id="MobiDB-lite"/>
    </source>
</evidence>
<evidence type="ECO:0000313" key="3">
    <source>
        <dbReference type="Proteomes" id="UP001454036"/>
    </source>
</evidence>